<name>A0A832LUR3_9BACT</name>
<evidence type="ECO:0000256" key="1">
    <source>
        <dbReference type="ARBA" id="ARBA00000085"/>
    </source>
</evidence>
<evidence type="ECO:0000256" key="5">
    <source>
        <dbReference type="ARBA" id="ARBA00022777"/>
    </source>
</evidence>
<comment type="caution">
    <text evidence="9">The sequence shown here is derived from an EMBL/GenBank/DDBJ whole genome shotgun (WGS) entry which is preliminary data.</text>
</comment>
<dbReference type="GO" id="GO:0004721">
    <property type="term" value="F:phosphoprotein phosphatase activity"/>
    <property type="evidence" value="ECO:0007669"/>
    <property type="project" value="TreeGrafter"/>
</dbReference>
<dbReference type="Pfam" id="PF02518">
    <property type="entry name" value="HATPase_c"/>
    <property type="match status" value="1"/>
</dbReference>
<accession>A0A832LUR3</accession>
<dbReference type="PROSITE" id="PS50109">
    <property type="entry name" value="HIS_KIN"/>
    <property type="match status" value="1"/>
</dbReference>
<feature type="transmembrane region" description="Helical" evidence="7">
    <location>
        <begin position="6"/>
        <end position="27"/>
    </location>
</feature>
<dbReference type="Gene3D" id="1.10.287.130">
    <property type="match status" value="1"/>
</dbReference>
<evidence type="ECO:0000256" key="3">
    <source>
        <dbReference type="ARBA" id="ARBA00022553"/>
    </source>
</evidence>
<keyword evidence="5 9" id="KW-0418">Kinase</keyword>
<dbReference type="PANTHER" id="PTHR45453:SF1">
    <property type="entry name" value="PHOSPHATE REGULON SENSOR PROTEIN PHOR"/>
    <property type="match status" value="1"/>
</dbReference>
<evidence type="ECO:0000313" key="9">
    <source>
        <dbReference type="EMBL" id="HGV55252.1"/>
    </source>
</evidence>
<dbReference type="InterPro" id="IPR050351">
    <property type="entry name" value="BphY/WalK/GraS-like"/>
</dbReference>
<dbReference type="SUPFAM" id="SSF55874">
    <property type="entry name" value="ATPase domain of HSP90 chaperone/DNA topoisomerase II/histidine kinase"/>
    <property type="match status" value="1"/>
</dbReference>
<dbReference type="GO" id="GO:0016036">
    <property type="term" value="P:cellular response to phosphate starvation"/>
    <property type="evidence" value="ECO:0007669"/>
    <property type="project" value="TreeGrafter"/>
</dbReference>
<feature type="domain" description="Histidine kinase" evidence="8">
    <location>
        <begin position="128"/>
        <end position="343"/>
    </location>
</feature>
<dbReference type="InterPro" id="IPR005467">
    <property type="entry name" value="His_kinase_dom"/>
</dbReference>
<dbReference type="InterPro" id="IPR036890">
    <property type="entry name" value="HATPase_C_sf"/>
</dbReference>
<keyword evidence="6" id="KW-0902">Two-component regulatory system</keyword>
<proteinExistence type="predicted"/>
<keyword evidence="3" id="KW-0597">Phosphoprotein</keyword>
<dbReference type="InterPro" id="IPR003661">
    <property type="entry name" value="HisK_dim/P_dom"/>
</dbReference>
<reference evidence="9" key="1">
    <citation type="journal article" date="2020" name="mSystems">
        <title>Genome- and Community-Level Interaction Insights into Carbon Utilization and Element Cycling Functions of Hydrothermarchaeota in Hydrothermal Sediment.</title>
        <authorList>
            <person name="Zhou Z."/>
            <person name="Liu Y."/>
            <person name="Xu W."/>
            <person name="Pan J."/>
            <person name="Luo Z.H."/>
            <person name="Li M."/>
        </authorList>
    </citation>
    <scope>NUCLEOTIDE SEQUENCE [LARGE SCALE GENOMIC DNA]</scope>
    <source>
        <strain evidence="9">SpSt-605</strain>
    </source>
</reference>
<dbReference type="GO" id="GO:0000155">
    <property type="term" value="F:phosphorelay sensor kinase activity"/>
    <property type="evidence" value="ECO:0007669"/>
    <property type="project" value="InterPro"/>
</dbReference>
<keyword evidence="7" id="KW-1133">Transmembrane helix</keyword>
<dbReference type="SUPFAM" id="SSF47384">
    <property type="entry name" value="Homodimeric domain of signal transducing histidine kinase"/>
    <property type="match status" value="1"/>
</dbReference>
<comment type="catalytic activity">
    <reaction evidence="1">
        <text>ATP + protein L-histidine = ADP + protein N-phospho-L-histidine.</text>
        <dbReference type="EC" id="2.7.13.3"/>
    </reaction>
</comment>
<keyword evidence="7" id="KW-0472">Membrane</keyword>
<keyword evidence="4" id="KW-0808">Transferase</keyword>
<dbReference type="InterPro" id="IPR003594">
    <property type="entry name" value="HATPase_dom"/>
</dbReference>
<dbReference type="Gene3D" id="3.30.565.10">
    <property type="entry name" value="Histidine kinase-like ATPase, C-terminal domain"/>
    <property type="match status" value="1"/>
</dbReference>
<gene>
    <name evidence="9" type="ORF">ENT73_04100</name>
</gene>
<dbReference type="CDD" id="cd00075">
    <property type="entry name" value="HATPase"/>
    <property type="match status" value="1"/>
</dbReference>
<dbReference type="SMART" id="SM00388">
    <property type="entry name" value="HisKA"/>
    <property type="match status" value="1"/>
</dbReference>
<dbReference type="Pfam" id="PF00512">
    <property type="entry name" value="HisKA"/>
    <property type="match status" value="1"/>
</dbReference>
<evidence type="ECO:0000256" key="7">
    <source>
        <dbReference type="SAM" id="Phobius"/>
    </source>
</evidence>
<dbReference type="InterPro" id="IPR004358">
    <property type="entry name" value="Sig_transdc_His_kin-like_C"/>
</dbReference>
<dbReference type="SMART" id="SM00387">
    <property type="entry name" value="HATPase_c"/>
    <property type="match status" value="1"/>
</dbReference>
<dbReference type="EMBL" id="DSZU01000069">
    <property type="protein sequence ID" value="HGV55252.1"/>
    <property type="molecule type" value="Genomic_DNA"/>
</dbReference>
<organism evidence="9">
    <name type="scientific">Caldimicrobium thiodismutans</name>
    <dbReference type="NCBI Taxonomy" id="1653476"/>
    <lineage>
        <taxon>Bacteria</taxon>
        <taxon>Pseudomonadati</taxon>
        <taxon>Thermodesulfobacteriota</taxon>
        <taxon>Thermodesulfobacteria</taxon>
        <taxon>Thermodesulfobacteriales</taxon>
        <taxon>Thermodesulfobacteriaceae</taxon>
        <taxon>Caldimicrobium</taxon>
    </lineage>
</organism>
<sequence length="347" mass="39629">MTDLALAFISLLCITFIALILLLRLYLNLRHKARQVEQVESLYRNSLYHLPFELILLKGEEIVFLNKRALENLGGYPRLADLKRLTQRKGKKFELLEVSFSEAYRLLLFLDVTERESFKEAYQMALSYLSHELKTPLAIAVGYLERLGEALERERVNEETLTLYQKTQEAFQRLEKLLKKLFSGIEYLAKDIKISRERLNLKELIEEALFWVSPLAEEKGIIFEFQVEEGITLLGSPELLIHALFNILENAVKASPPKEKIEIRAFSTAGNQVELYIRDYGPGVEPEKLLLLGMPFFKLRDNEGMGLGLFITKRIVEAHGGSLNFSLPPGRGLEVSISLPKEGSPTS</sequence>
<dbReference type="InterPro" id="IPR036097">
    <property type="entry name" value="HisK_dim/P_sf"/>
</dbReference>
<dbReference type="AlphaFoldDB" id="A0A832LUR3"/>
<evidence type="ECO:0000259" key="8">
    <source>
        <dbReference type="PROSITE" id="PS50109"/>
    </source>
</evidence>
<evidence type="ECO:0000256" key="4">
    <source>
        <dbReference type="ARBA" id="ARBA00022679"/>
    </source>
</evidence>
<dbReference type="CDD" id="cd00082">
    <property type="entry name" value="HisKA"/>
    <property type="match status" value="1"/>
</dbReference>
<dbReference type="PRINTS" id="PR00344">
    <property type="entry name" value="BCTRLSENSOR"/>
</dbReference>
<evidence type="ECO:0000256" key="2">
    <source>
        <dbReference type="ARBA" id="ARBA00012438"/>
    </source>
</evidence>
<protein>
    <recommendedName>
        <fullName evidence="2">histidine kinase</fullName>
        <ecNumber evidence="2">2.7.13.3</ecNumber>
    </recommendedName>
</protein>
<dbReference type="PANTHER" id="PTHR45453">
    <property type="entry name" value="PHOSPHATE REGULON SENSOR PROTEIN PHOR"/>
    <property type="match status" value="1"/>
</dbReference>
<evidence type="ECO:0000256" key="6">
    <source>
        <dbReference type="ARBA" id="ARBA00023012"/>
    </source>
</evidence>
<dbReference type="EC" id="2.7.13.3" evidence="2"/>
<dbReference type="GO" id="GO:0005886">
    <property type="term" value="C:plasma membrane"/>
    <property type="evidence" value="ECO:0007669"/>
    <property type="project" value="TreeGrafter"/>
</dbReference>
<keyword evidence="7" id="KW-0812">Transmembrane</keyword>